<feature type="compositionally biased region" description="Basic and acidic residues" evidence="1">
    <location>
        <begin position="41"/>
        <end position="67"/>
    </location>
</feature>
<organism evidence="2 3">
    <name type="scientific">Miscanthus lutarioriparius</name>
    <dbReference type="NCBI Taxonomy" id="422564"/>
    <lineage>
        <taxon>Eukaryota</taxon>
        <taxon>Viridiplantae</taxon>
        <taxon>Streptophyta</taxon>
        <taxon>Embryophyta</taxon>
        <taxon>Tracheophyta</taxon>
        <taxon>Spermatophyta</taxon>
        <taxon>Magnoliopsida</taxon>
        <taxon>Liliopsida</taxon>
        <taxon>Poales</taxon>
        <taxon>Poaceae</taxon>
        <taxon>PACMAD clade</taxon>
        <taxon>Panicoideae</taxon>
        <taxon>Andropogonodae</taxon>
        <taxon>Andropogoneae</taxon>
        <taxon>Saccharinae</taxon>
        <taxon>Miscanthus</taxon>
    </lineage>
</organism>
<dbReference type="EMBL" id="CAJGYO010000002">
    <property type="protein sequence ID" value="CAD6210580.1"/>
    <property type="molecule type" value="Genomic_DNA"/>
</dbReference>
<dbReference type="Proteomes" id="UP000604825">
    <property type="component" value="Unassembled WGS sequence"/>
</dbReference>
<comment type="caution">
    <text evidence="2">The sequence shown here is derived from an EMBL/GenBank/DDBJ whole genome shotgun (WGS) entry which is preliminary data.</text>
</comment>
<accession>A0A811MIZ1</accession>
<sequence>MESGRGSSAQVAVAAAHAARRPLYRARGYLLAETRLHEDEARELERGSLAETGLHDDDARKHADGRWRWSSVQAPREQMCSGSRRKAMDY</sequence>
<feature type="region of interest" description="Disordered" evidence="1">
    <location>
        <begin position="41"/>
        <end position="90"/>
    </location>
</feature>
<keyword evidence="3" id="KW-1185">Reference proteome</keyword>
<dbReference type="AlphaFoldDB" id="A0A811MIZ1"/>
<evidence type="ECO:0000313" key="2">
    <source>
        <dbReference type="EMBL" id="CAD6210580.1"/>
    </source>
</evidence>
<name>A0A811MIZ1_9POAL</name>
<evidence type="ECO:0000256" key="1">
    <source>
        <dbReference type="SAM" id="MobiDB-lite"/>
    </source>
</evidence>
<proteinExistence type="predicted"/>
<gene>
    <name evidence="2" type="ORF">NCGR_LOCUS6647</name>
</gene>
<protein>
    <submittedName>
        <fullName evidence="2">Uncharacterized protein</fullName>
    </submittedName>
</protein>
<evidence type="ECO:0000313" key="3">
    <source>
        <dbReference type="Proteomes" id="UP000604825"/>
    </source>
</evidence>
<reference evidence="2" key="1">
    <citation type="submission" date="2020-10" db="EMBL/GenBank/DDBJ databases">
        <authorList>
            <person name="Han B."/>
            <person name="Lu T."/>
            <person name="Zhao Q."/>
            <person name="Huang X."/>
            <person name="Zhao Y."/>
        </authorList>
    </citation>
    <scope>NUCLEOTIDE SEQUENCE</scope>
</reference>